<evidence type="ECO:0000313" key="2">
    <source>
        <dbReference type="EMBL" id="PDX76117.1"/>
    </source>
</evidence>
<gene>
    <name evidence="2" type="ORF">CGS56_05410</name>
</gene>
<dbReference type="EMBL" id="NMTW01000026">
    <property type="protein sequence ID" value="PDX76117.1"/>
    <property type="molecule type" value="Genomic_DNA"/>
</dbReference>
<dbReference type="GO" id="GO:0015666">
    <property type="term" value="F:restriction endodeoxyribonuclease activity"/>
    <property type="evidence" value="ECO:0007669"/>
    <property type="project" value="TreeGrafter"/>
</dbReference>
<name>A0A2A7AAF6_9FIRM</name>
<dbReference type="Gene3D" id="3.40.1350.10">
    <property type="match status" value="1"/>
</dbReference>
<dbReference type="InterPro" id="IPR007560">
    <property type="entry name" value="Restrct_endonuc_IV_Mrr"/>
</dbReference>
<sequence>MIVIIAIAIFFYLIVVLSKRSSEDTLVDIDFSKIDDMEGHRFEYFIAKVLRKNGFKNVNVTKASGDYGVDITANKDNQKWAFQCKRYSSNLGLKPIQEIYAGAKKYEADKAVVFTNVYFTPNAQTLAKTLNVELWDRDTLAGMIGKDPETKQSIEADMEEEQTEPEQRQRKIRDNGVPLKLQKNQIPAGDYVVGKDIPVGVYNFKWVFGAGSFQKYKEEGNTTLGACTYFEHVGVQYDYEYSQLINVNCKDGEWIKISGNLVLGIEKSEKPVIDL</sequence>
<dbReference type="GO" id="GO:0009307">
    <property type="term" value="P:DNA restriction-modification system"/>
    <property type="evidence" value="ECO:0007669"/>
    <property type="project" value="InterPro"/>
</dbReference>
<dbReference type="AlphaFoldDB" id="A0A2A7AAF6"/>
<reference evidence="2 3" key="1">
    <citation type="journal article" date="2017" name="Front. Microbiol.">
        <title>New Insights into the Diversity of the Genus Faecalibacterium.</title>
        <authorList>
            <person name="Benevides L."/>
            <person name="Burman S."/>
            <person name="Martin R."/>
            <person name="Robert V."/>
            <person name="Thomas M."/>
            <person name="Miquel S."/>
            <person name="Chain F."/>
            <person name="Sokol H."/>
            <person name="Bermudez-Humaran L.G."/>
            <person name="Morrison M."/>
            <person name="Langella P."/>
            <person name="Azevedo V.A."/>
            <person name="Chatel J.M."/>
            <person name="Soares S."/>
        </authorList>
    </citation>
    <scope>NUCLEOTIDE SEQUENCE [LARGE SCALE GENOMIC DNA]</scope>
    <source>
        <strain evidence="2 3">CNCM I 4573</strain>
    </source>
</reference>
<protein>
    <recommendedName>
        <fullName evidence="1">Restriction endonuclease type IV Mrr domain-containing protein</fullName>
    </recommendedName>
</protein>
<organism evidence="2 3">
    <name type="scientific">Faecalibacterium prausnitzii</name>
    <dbReference type="NCBI Taxonomy" id="853"/>
    <lineage>
        <taxon>Bacteria</taxon>
        <taxon>Bacillati</taxon>
        <taxon>Bacillota</taxon>
        <taxon>Clostridia</taxon>
        <taxon>Eubacteriales</taxon>
        <taxon>Oscillospiraceae</taxon>
        <taxon>Faecalibacterium</taxon>
    </lineage>
</organism>
<dbReference type="Pfam" id="PF04471">
    <property type="entry name" value="Mrr_cat"/>
    <property type="match status" value="1"/>
</dbReference>
<dbReference type="InterPro" id="IPR011856">
    <property type="entry name" value="tRNA_endonuc-like_dom_sf"/>
</dbReference>
<dbReference type="GO" id="GO:0003677">
    <property type="term" value="F:DNA binding"/>
    <property type="evidence" value="ECO:0007669"/>
    <property type="project" value="InterPro"/>
</dbReference>
<accession>A0A2A7AAF6</accession>
<dbReference type="PANTHER" id="PTHR30015">
    <property type="entry name" value="MRR RESTRICTION SYSTEM PROTEIN"/>
    <property type="match status" value="1"/>
</dbReference>
<proteinExistence type="predicted"/>
<comment type="caution">
    <text evidence="2">The sequence shown here is derived from an EMBL/GenBank/DDBJ whole genome shotgun (WGS) entry which is preliminary data.</text>
</comment>
<dbReference type="Proteomes" id="UP000220157">
    <property type="component" value="Unassembled WGS sequence"/>
</dbReference>
<feature type="domain" description="Restriction endonuclease type IV Mrr" evidence="1">
    <location>
        <begin position="34"/>
        <end position="144"/>
    </location>
</feature>
<dbReference type="InterPro" id="IPR052906">
    <property type="entry name" value="Type_IV_Methyl-Rstrct_Enzyme"/>
</dbReference>
<evidence type="ECO:0000259" key="1">
    <source>
        <dbReference type="Pfam" id="PF04471"/>
    </source>
</evidence>
<evidence type="ECO:0000313" key="3">
    <source>
        <dbReference type="Proteomes" id="UP000220157"/>
    </source>
</evidence>
<dbReference type="RefSeq" id="WP_097785191.1">
    <property type="nucleotide sequence ID" value="NZ_NMTW01000026.1"/>
</dbReference>
<dbReference type="InterPro" id="IPR011335">
    <property type="entry name" value="Restrct_endonuc-II-like"/>
</dbReference>
<dbReference type="SUPFAM" id="SSF52980">
    <property type="entry name" value="Restriction endonuclease-like"/>
    <property type="match status" value="1"/>
</dbReference>
<dbReference type="PANTHER" id="PTHR30015:SF6">
    <property type="entry name" value="SLL1429 PROTEIN"/>
    <property type="match status" value="1"/>
</dbReference>